<dbReference type="EMBL" id="MFAR01000004">
    <property type="protein sequence ID" value="OGD85409.1"/>
    <property type="molecule type" value="Genomic_DNA"/>
</dbReference>
<dbReference type="Proteomes" id="UP000177921">
    <property type="component" value="Unassembled WGS sequence"/>
</dbReference>
<reference evidence="1 2" key="1">
    <citation type="journal article" date="2016" name="Nat. Commun.">
        <title>Thousands of microbial genomes shed light on interconnected biogeochemical processes in an aquifer system.</title>
        <authorList>
            <person name="Anantharaman K."/>
            <person name="Brown C.T."/>
            <person name="Hug L.A."/>
            <person name="Sharon I."/>
            <person name="Castelle C.J."/>
            <person name="Probst A.J."/>
            <person name="Thomas B.C."/>
            <person name="Singh A."/>
            <person name="Wilkins M.J."/>
            <person name="Karaoz U."/>
            <person name="Brodie E.L."/>
            <person name="Williams K.H."/>
            <person name="Hubbard S.S."/>
            <person name="Banfield J.F."/>
        </authorList>
    </citation>
    <scope>NUCLEOTIDE SEQUENCE [LARGE SCALE GENOMIC DNA]</scope>
</reference>
<accession>A0A1F5G0M2</accession>
<sequence length="71" mass="8169">MSMGNPENRVGASYVRTKKVRMGDPETWERIIKNYRNYNTHLPLSLLASQLSDEVLAQIHERIVAQENNGK</sequence>
<protein>
    <submittedName>
        <fullName evidence="1">Uncharacterized protein</fullName>
    </submittedName>
</protein>
<organism evidence="1 2">
    <name type="scientific">Candidatus Collierbacteria bacterium RIFOXYD1_FULL_46_26</name>
    <dbReference type="NCBI Taxonomy" id="1817732"/>
    <lineage>
        <taxon>Bacteria</taxon>
        <taxon>Candidatus Collieribacteriota</taxon>
    </lineage>
</organism>
<name>A0A1F5G0M2_9BACT</name>
<evidence type="ECO:0000313" key="1">
    <source>
        <dbReference type="EMBL" id="OGD85409.1"/>
    </source>
</evidence>
<evidence type="ECO:0000313" key="2">
    <source>
        <dbReference type="Proteomes" id="UP000177921"/>
    </source>
</evidence>
<gene>
    <name evidence="1" type="ORF">A2618_02640</name>
</gene>
<dbReference type="AlphaFoldDB" id="A0A1F5G0M2"/>
<proteinExistence type="predicted"/>
<comment type="caution">
    <text evidence="1">The sequence shown here is derived from an EMBL/GenBank/DDBJ whole genome shotgun (WGS) entry which is preliminary data.</text>
</comment>